<protein>
    <submittedName>
        <fullName evidence="3">Uncharacterized protein</fullName>
    </submittedName>
</protein>
<dbReference type="WBParaSite" id="MBELARI_LOCUS1344">
    <property type="protein sequence ID" value="MBELARI_LOCUS1344"/>
    <property type="gene ID" value="MBELARI_LOCUS1344"/>
</dbReference>
<evidence type="ECO:0000256" key="1">
    <source>
        <dbReference type="SAM" id="Coils"/>
    </source>
</evidence>
<keyword evidence="1" id="KW-0175">Coiled coil</keyword>
<reference evidence="3" key="1">
    <citation type="submission" date="2024-02" db="UniProtKB">
        <authorList>
            <consortium name="WormBaseParasite"/>
        </authorList>
    </citation>
    <scope>IDENTIFICATION</scope>
</reference>
<dbReference type="Proteomes" id="UP000887575">
    <property type="component" value="Unassembled WGS sequence"/>
</dbReference>
<dbReference type="AlphaFoldDB" id="A0AAF3EHG8"/>
<feature type="coiled-coil region" evidence="1">
    <location>
        <begin position="123"/>
        <end position="154"/>
    </location>
</feature>
<evidence type="ECO:0000313" key="3">
    <source>
        <dbReference type="WBParaSite" id="MBELARI_LOCUS1344"/>
    </source>
</evidence>
<accession>A0AAF3EHG8</accession>
<keyword evidence="2" id="KW-1185">Reference proteome</keyword>
<sequence>MSSEPKIFHSLNCSLCKAPYPRSPIFLRELLNDPSIIESPNGNGWLLSEPITNPLKCSTCDVKFHFWPGSGWFWMKCSICNDSVPGRKSIETRDNWLREFLRELPELIEQIPKVKEIRIKSTLDSYREKFAKMNQELEEKFRAFEESLNKANGTI</sequence>
<name>A0AAF3EHG8_9BILA</name>
<evidence type="ECO:0000313" key="2">
    <source>
        <dbReference type="Proteomes" id="UP000887575"/>
    </source>
</evidence>
<proteinExistence type="predicted"/>
<organism evidence="2 3">
    <name type="scientific">Mesorhabditis belari</name>
    <dbReference type="NCBI Taxonomy" id="2138241"/>
    <lineage>
        <taxon>Eukaryota</taxon>
        <taxon>Metazoa</taxon>
        <taxon>Ecdysozoa</taxon>
        <taxon>Nematoda</taxon>
        <taxon>Chromadorea</taxon>
        <taxon>Rhabditida</taxon>
        <taxon>Rhabditina</taxon>
        <taxon>Rhabditomorpha</taxon>
        <taxon>Rhabditoidea</taxon>
        <taxon>Rhabditidae</taxon>
        <taxon>Mesorhabditinae</taxon>
        <taxon>Mesorhabditis</taxon>
    </lineage>
</organism>